<proteinExistence type="predicted"/>
<sequence>MKLRRRMTIAGGGLLLALMTAVVPASAEPLEHVHFEDSGTGVIEDFCGAGIAVNFDFHVEGSFQVRAIGPDGLVYFQENSHLTNTLTNPANGEFVTHVLNILNKDRKVTDNGDGTLTIMVGETGGDRWYDSDGKVVFKDGGSVWFEVLVDHNGTPTDPSDDEFIEFLGDVKVTGHEATLTDDNFCDRILSVIG</sequence>
<name>A0A4R6KH23_9ACTN</name>
<keyword evidence="3" id="KW-1185">Reference proteome</keyword>
<dbReference type="AlphaFoldDB" id="A0A4R6KH23"/>
<gene>
    <name evidence="2" type="ORF">EV643_105364</name>
</gene>
<reference evidence="2 3" key="1">
    <citation type="submission" date="2019-03" db="EMBL/GenBank/DDBJ databases">
        <title>Genomic Encyclopedia of Type Strains, Phase III (KMG-III): the genomes of soil and plant-associated and newly described type strains.</title>
        <authorList>
            <person name="Whitman W."/>
        </authorList>
    </citation>
    <scope>NUCLEOTIDE SEQUENCE [LARGE SCALE GENOMIC DNA]</scope>
    <source>
        <strain evidence="2 3">VKM Ac-2527</strain>
    </source>
</reference>
<evidence type="ECO:0000256" key="1">
    <source>
        <dbReference type="SAM" id="SignalP"/>
    </source>
</evidence>
<comment type="caution">
    <text evidence="2">The sequence shown here is derived from an EMBL/GenBank/DDBJ whole genome shotgun (WGS) entry which is preliminary data.</text>
</comment>
<dbReference type="EMBL" id="SNWQ01000005">
    <property type="protein sequence ID" value="TDO50133.1"/>
    <property type="molecule type" value="Genomic_DNA"/>
</dbReference>
<keyword evidence="1" id="KW-0732">Signal</keyword>
<feature type="signal peptide" evidence="1">
    <location>
        <begin position="1"/>
        <end position="27"/>
    </location>
</feature>
<protein>
    <submittedName>
        <fullName evidence="2">Uncharacterized protein</fullName>
    </submittedName>
</protein>
<accession>A0A4R6KH23</accession>
<organism evidence="2 3">
    <name type="scientific">Kribbella caucasensis</name>
    <dbReference type="NCBI Taxonomy" id="2512215"/>
    <lineage>
        <taxon>Bacteria</taxon>
        <taxon>Bacillati</taxon>
        <taxon>Actinomycetota</taxon>
        <taxon>Actinomycetes</taxon>
        <taxon>Propionibacteriales</taxon>
        <taxon>Kribbellaceae</taxon>
        <taxon>Kribbella</taxon>
    </lineage>
</organism>
<evidence type="ECO:0000313" key="3">
    <source>
        <dbReference type="Proteomes" id="UP000295388"/>
    </source>
</evidence>
<feature type="chain" id="PRO_5020599431" evidence="1">
    <location>
        <begin position="28"/>
        <end position="193"/>
    </location>
</feature>
<dbReference type="Proteomes" id="UP000295388">
    <property type="component" value="Unassembled WGS sequence"/>
</dbReference>
<evidence type="ECO:0000313" key="2">
    <source>
        <dbReference type="EMBL" id="TDO50133.1"/>
    </source>
</evidence>